<gene>
    <name evidence="22" type="ORF">BCR37DRAFT_335757</name>
</gene>
<dbReference type="GO" id="GO:0016887">
    <property type="term" value="F:ATP hydrolysis activity"/>
    <property type="evidence" value="ECO:0007669"/>
    <property type="project" value="InterPro"/>
</dbReference>
<dbReference type="GO" id="GO:0032456">
    <property type="term" value="P:endocytic recycling"/>
    <property type="evidence" value="ECO:0007669"/>
    <property type="project" value="TreeGrafter"/>
</dbReference>
<feature type="binding site" evidence="15">
    <location>
        <position position="869"/>
    </location>
    <ligand>
        <name>ATP</name>
        <dbReference type="ChEBI" id="CHEBI:30616"/>
    </ligand>
</feature>
<feature type="domain" description="P-type ATPase N-terminal" evidence="20">
    <location>
        <begin position="36"/>
        <end position="92"/>
    </location>
</feature>
<evidence type="ECO:0000259" key="20">
    <source>
        <dbReference type="Pfam" id="PF16209"/>
    </source>
</evidence>
<keyword evidence="4 17" id="KW-0812">Transmembrane</keyword>
<dbReference type="PANTHER" id="PTHR24092">
    <property type="entry name" value="PROBABLE PHOSPHOLIPID-TRANSPORTING ATPASE"/>
    <property type="match status" value="1"/>
</dbReference>
<reference evidence="22 23" key="1">
    <citation type="submission" date="2016-07" db="EMBL/GenBank/DDBJ databases">
        <title>Pervasive Adenine N6-methylation of Active Genes in Fungi.</title>
        <authorList>
            <consortium name="DOE Joint Genome Institute"/>
            <person name="Mondo S.J."/>
            <person name="Dannebaum R.O."/>
            <person name="Kuo R.C."/>
            <person name="Labutti K."/>
            <person name="Haridas S."/>
            <person name="Kuo A."/>
            <person name="Salamov A."/>
            <person name="Ahrendt S.R."/>
            <person name="Lipzen A."/>
            <person name="Sullivan W."/>
            <person name="Andreopoulos W.B."/>
            <person name="Clum A."/>
            <person name="Lindquist E."/>
            <person name="Daum C."/>
            <person name="Ramamoorthy G.K."/>
            <person name="Gryganskyi A."/>
            <person name="Culley D."/>
            <person name="Magnuson J.K."/>
            <person name="James T.Y."/>
            <person name="O'Malley M.A."/>
            <person name="Stajich J.E."/>
            <person name="Spatafora J.W."/>
            <person name="Visel A."/>
            <person name="Grigoriev I.V."/>
        </authorList>
    </citation>
    <scope>NUCLEOTIDE SEQUENCE [LARGE SCALE GENOMIC DNA]</scope>
    <source>
        <strain evidence="22 23">12-1054</strain>
    </source>
</reference>
<feature type="binding site" evidence="15">
    <location>
        <position position="962"/>
    </location>
    <ligand>
        <name>ATP</name>
        <dbReference type="ChEBI" id="CHEBI:30616"/>
    </ligand>
</feature>
<evidence type="ECO:0000256" key="15">
    <source>
        <dbReference type="PIRSR" id="PIRSR606539-2"/>
    </source>
</evidence>
<dbReference type="InterPro" id="IPR023299">
    <property type="entry name" value="ATPase_P-typ_cyto_dom_N"/>
</dbReference>
<feature type="transmembrane region" description="Helical" evidence="17">
    <location>
        <begin position="287"/>
        <end position="313"/>
    </location>
</feature>
<dbReference type="GO" id="GO:0000287">
    <property type="term" value="F:magnesium ion binding"/>
    <property type="evidence" value="ECO:0007669"/>
    <property type="project" value="UniProtKB-UniRule"/>
</dbReference>
<keyword evidence="6 15" id="KW-0547">Nucleotide-binding</keyword>
<keyword evidence="11 17" id="KW-0472">Membrane</keyword>
<feature type="binding site" evidence="15">
    <location>
        <position position="636"/>
    </location>
    <ligand>
        <name>ATP</name>
        <dbReference type="ChEBI" id="CHEBI:30616"/>
    </ligand>
</feature>
<dbReference type="SUPFAM" id="SSF56784">
    <property type="entry name" value="HAD-like"/>
    <property type="match status" value="1"/>
</dbReference>
<evidence type="ECO:0000256" key="14">
    <source>
        <dbReference type="PIRSR" id="PIRSR606539-1"/>
    </source>
</evidence>
<feature type="domain" description="P-type ATPase A" evidence="19">
    <location>
        <begin position="122"/>
        <end position="269"/>
    </location>
</feature>
<dbReference type="EC" id="7.6.2.1" evidence="17"/>
<dbReference type="InterPro" id="IPR059000">
    <property type="entry name" value="ATPase_P-type_domA"/>
</dbReference>
<feature type="binding site" evidence="15">
    <location>
        <position position="987"/>
    </location>
    <ligand>
        <name>ATP</name>
        <dbReference type="ChEBI" id="CHEBI:30616"/>
    </ligand>
</feature>
<feature type="transmembrane region" description="Helical" evidence="17">
    <location>
        <begin position="1153"/>
        <end position="1170"/>
    </location>
</feature>
<evidence type="ECO:0000313" key="22">
    <source>
        <dbReference type="EMBL" id="ORY86128.1"/>
    </source>
</evidence>
<keyword evidence="7 15" id="KW-0067">ATP-binding</keyword>
<evidence type="ECO:0000256" key="2">
    <source>
        <dbReference type="ARBA" id="ARBA00004308"/>
    </source>
</evidence>
<feature type="region of interest" description="Disordered" evidence="18">
    <location>
        <begin position="471"/>
        <end position="507"/>
    </location>
</feature>
<feature type="binding site" evidence="15">
    <location>
        <position position="401"/>
    </location>
    <ligand>
        <name>ATP</name>
        <dbReference type="ChEBI" id="CHEBI:30616"/>
    </ligand>
</feature>
<dbReference type="GeneID" id="63783799"/>
<evidence type="ECO:0000256" key="1">
    <source>
        <dbReference type="ARBA" id="ARBA00004141"/>
    </source>
</evidence>
<feature type="binding site" evidence="16">
    <location>
        <position position="401"/>
    </location>
    <ligand>
        <name>Mg(2+)</name>
        <dbReference type="ChEBI" id="CHEBI:18420"/>
    </ligand>
</feature>
<dbReference type="SUPFAM" id="SSF81665">
    <property type="entry name" value="Calcium ATPase, transmembrane domain M"/>
    <property type="match status" value="1"/>
</dbReference>
<dbReference type="EMBL" id="MCFI01000003">
    <property type="protein sequence ID" value="ORY86128.1"/>
    <property type="molecule type" value="Genomic_DNA"/>
</dbReference>
<evidence type="ECO:0000256" key="8">
    <source>
        <dbReference type="ARBA" id="ARBA00022842"/>
    </source>
</evidence>
<dbReference type="Pfam" id="PF13246">
    <property type="entry name" value="Cation_ATPase"/>
    <property type="match status" value="1"/>
</dbReference>
<dbReference type="InterPro" id="IPR008250">
    <property type="entry name" value="ATPase_P-typ_transduc_dom_A_sf"/>
</dbReference>
<dbReference type="GO" id="GO:0005524">
    <property type="term" value="F:ATP binding"/>
    <property type="evidence" value="ECO:0007669"/>
    <property type="project" value="UniProtKB-UniRule"/>
</dbReference>
<dbReference type="GO" id="GO:0140326">
    <property type="term" value="F:ATPase-coupled intramembrane lipid transporter activity"/>
    <property type="evidence" value="ECO:0007669"/>
    <property type="project" value="UniProtKB-EC"/>
</dbReference>
<evidence type="ECO:0000259" key="21">
    <source>
        <dbReference type="Pfam" id="PF16212"/>
    </source>
</evidence>
<comment type="similarity">
    <text evidence="3 17">Belongs to the cation transport ATPase (P-type) (TC 3.A.3) family. Type IV subfamily.</text>
</comment>
<feature type="binding site" evidence="15">
    <location>
        <position position="565"/>
    </location>
    <ligand>
        <name>ATP</name>
        <dbReference type="ChEBI" id="CHEBI:30616"/>
    </ligand>
</feature>
<evidence type="ECO:0000256" key="3">
    <source>
        <dbReference type="ARBA" id="ARBA00008109"/>
    </source>
</evidence>
<dbReference type="GO" id="GO:0045332">
    <property type="term" value="P:phospholipid translocation"/>
    <property type="evidence" value="ECO:0007669"/>
    <property type="project" value="TreeGrafter"/>
</dbReference>
<dbReference type="GO" id="GO:0006892">
    <property type="term" value="P:post-Golgi vesicle-mediated transport"/>
    <property type="evidence" value="ECO:0007669"/>
    <property type="project" value="TreeGrafter"/>
</dbReference>
<dbReference type="InterPro" id="IPR001757">
    <property type="entry name" value="P_typ_ATPase"/>
</dbReference>
<feature type="active site" description="4-aspartylphosphate intermediate" evidence="14">
    <location>
        <position position="401"/>
    </location>
</feature>
<evidence type="ECO:0000256" key="12">
    <source>
        <dbReference type="ARBA" id="ARBA00034036"/>
    </source>
</evidence>
<feature type="binding site" evidence="16">
    <location>
        <position position="983"/>
    </location>
    <ligand>
        <name>Mg(2+)</name>
        <dbReference type="ChEBI" id="CHEBI:18420"/>
    </ligand>
</feature>
<keyword evidence="9 17" id="KW-1278">Translocase</keyword>
<dbReference type="SUPFAM" id="SSF81660">
    <property type="entry name" value="Metal cation-transporting ATPase, ATP-binding domain N"/>
    <property type="match status" value="1"/>
</dbReference>
<feature type="binding site" evidence="15">
    <location>
        <position position="870"/>
    </location>
    <ligand>
        <name>ATP</name>
        <dbReference type="ChEBI" id="CHEBI:30616"/>
    </ligand>
</feature>
<dbReference type="Pfam" id="PF00702">
    <property type="entry name" value="Hydrolase"/>
    <property type="match status" value="1"/>
</dbReference>
<feature type="binding site" evidence="16">
    <location>
        <position position="403"/>
    </location>
    <ligand>
        <name>Mg(2+)</name>
        <dbReference type="ChEBI" id="CHEBI:18420"/>
    </ligand>
</feature>
<dbReference type="InterPro" id="IPR036412">
    <property type="entry name" value="HAD-like_sf"/>
</dbReference>
<proteinExistence type="inferred from homology"/>
<comment type="cofactor">
    <cofactor evidence="16">
        <name>Mg(2+)</name>
        <dbReference type="ChEBI" id="CHEBI:18420"/>
    </cofactor>
</comment>
<evidence type="ECO:0000256" key="11">
    <source>
        <dbReference type="ARBA" id="ARBA00023136"/>
    </source>
</evidence>
<dbReference type="OrthoDB" id="377733at2759"/>
<evidence type="ECO:0000256" key="18">
    <source>
        <dbReference type="SAM" id="MobiDB-lite"/>
    </source>
</evidence>
<feature type="binding site" evidence="15">
    <location>
        <position position="403"/>
    </location>
    <ligand>
        <name>ATP</name>
        <dbReference type="ChEBI" id="CHEBI:30616"/>
    </ligand>
</feature>
<evidence type="ECO:0000259" key="19">
    <source>
        <dbReference type="Pfam" id="PF00122"/>
    </source>
</evidence>
<evidence type="ECO:0000256" key="13">
    <source>
        <dbReference type="ARBA" id="ARBA00049128"/>
    </source>
</evidence>
<sequence>FYRWALQIKHYEADPLGRNLLLDAGNEVPLLERLSQKPYINNAITSSRYTVYNFLPRQLAFQFSKIANCYFLGVSIMQMIPGLSTTGTYTTIIPLAFFIILSMAREGYDDFRRHRMDQAENNKSVQVYRRGGADPWVTIKWWQIKVGDIVRLKKNDWIPADLFLLHSLGQNGVAYIETAALDGETNLKSKRAITRIAEHTASLDLLGDFKATLHSESPNQDLYNYEGTIELGDEKLPITSEQIIYRGSIMRNTSEAWAAVVFTGEETKIRMNASKNVRTKKPAIQAVINRIVAIIVLFVIGLAIFCTVGYYIWHSKTEKRLWYLASARQLTFIQVFVSFIILYNTMVPLSLYVSLEIVKLIQQILLQEDIDMYHEQSDTPAVARTSTINEELGQVSYVFTDKTGTLTDNEMVFRKISVAGHAWLHDLDLQRSRAHERPFLLHRLKKGKKSIKRDQHLFGSRSNSIHVAEAAAQHHPAPRRSLGNAMGRRSTSSWHHAATGAATGPATGPLRSTLDMLDYIQTHPHAVFARRARLFLLSIALCHTALPEFDEGETIPRFSAASPDELALVNAAMEMGYIVIDRSAQQIKLQTHPNGLDEEPLEEIYTVRDVIEFSSARKRMSCVVEFPDGRLCLFCKGADSFLMERMRLRDLAKRKWLEVERQAQDRQSMEAERARKSLARPSVALSRPSISGNRLDMIRDLDAFLDRARESVTLDEAGPSGGMPVRQSIQLTRQSMQLTRHSMAYGEPKSPLQRSGEDTIDDLLVRNEAAVFEQTFRHLHDFAGEGLRVLLYGHRFLTPEEYRSWKKVYAEAQTSFEERQAKMEQAAELIETDLDLTGATAIEDKLQEGVPQTIDKLRRAGIKIWMLTGDKRETAINIGHSCGLIKDYSTTIILDKEDPEMAGIMATRVLEIIDETIVHSVVVVDGMTLAVIEEDLSLKTLFLDLGVKANSVICCRASPAQKALLVRHVRKQVKASITLAIGDGANDIAMIREAHVGIGIAGKEGLQAARTSDYSIAQFRFLLKLLLCHGRWNYVRISKYVLCTFYKEMLLFMTQAIYQRFVGYTGTSLHESWSLTLFNTLFTSLAVIGIGAFERDLSSATLLAVPELYATSRLGKAFGMRLFIGWMVLVASQSVIVYYLAYYAYAYWVTPDLYPFGDMVFTACVAIINIKCLFLEMHVWSVLNYAFFFISYGGWWVWTIAQSLIFGHQSIYFVKDAIRLQFGRQLGWWAGLLIVTAIPLLIDVALQALRSAFRPTEEDIFRELQQDSAGKARLEEEAAMELQNGWIEG</sequence>
<dbReference type="Gene3D" id="1.20.1110.10">
    <property type="entry name" value="Calcium-transporting ATPase, transmembrane domain"/>
    <property type="match status" value="1"/>
</dbReference>
<dbReference type="SUPFAM" id="SSF81653">
    <property type="entry name" value="Calcium ATPase, transduction domain A"/>
    <property type="match status" value="1"/>
</dbReference>
<evidence type="ECO:0000256" key="4">
    <source>
        <dbReference type="ARBA" id="ARBA00022692"/>
    </source>
</evidence>
<dbReference type="InterPro" id="IPR006539">
    <property type="entry name" value="P-type_ATPase_IV"/>
</dbReference>
<keyword evidence="10 17" id="KW-1133">Transmembrane helix</keyword>
<protein>
    <recommendedName>
        <fullName evidence="17">Phospholipid-transporting ATPase</fullName>
        <ecNumber evidence="17">7.6.2.1</ecNumber>
    </recommendedName>
</protein>
<comment type="catalytic activity">
    <reaction evidence="13">
        <text>a 1,2-diacyl-sn-glycero-3-phosphoethanolamine(out) + ATP + H2O = a 1,2-diacyl-sn-glycero-3-phosphoethanolamine(in) + ADP + phosphate + H(+)</text>
        <dbReference type="Rhea" id="RHEA:66132"/>
        <dbReference type="ChEBI" id="CHEBI:15377"/>
        <dbReference type="ChEBI" id="CHEBI:15378"/>
        <dbReference type="ChEBI" id="CHEBI:30616"/>
        <dbReference type="ChEBI" id="CHEBI:43474"/>
        <dbReference type="ChEBI" id="CHEBI:64612"/>
        <dbReference type="ChEBI" id="CHEBI:456216"/>
    </reaction>
    <physiologicalReaction direction="left-to-right" evidence="13">
        <dbReference type="Rhea" id="RHEA:66133"/>
    </physiologicalReaction>
</comment>
<dbReference type="Pfam" id="PF00122">
    <property type="entry name" value="E1-E2_ATPase"/>
    <property type="match status" value="1"/>
</dbReference>
<comment type="catalytic activity">
    <reaction evidence="12 17">
        <text>ATP + H2O + phospholipidSide 1 = ADP + phosphate + phospholipidSide 2.</text>
        <dbReference type="EC" id="7.6.2.1"/>
    </reaction>
</comment>
<dbReference type="PROSITE" id="PS00154">
    <property type="entry name" value="ATPASE_E1_E2"/>
    <property type="match status" value="1"/>
</dbReference>
<feature type="region of interest" description="Disordered" evidence="18">
    <location>
        <begin position="662"/>
        <end position="683"/>
    </location>
</feature>
<feature type="transmembrane region" description="Helical" evidence="17">
    <location>
        <begin position="1182"/>
        <end position="1206"/>
    </location>
</feature>
<evidence type="ECO:0000256" key="10">
    <source>
        <dbReference type="ARBA" id="ARBA00022989"/>
    </source>
</evidence>
<dbReference type="PANTHER" id="PTHR24092:SF174">
    <property type="entry name" value="PHOSPHOLIPID-TRANSPORTING ATPASE DNF3-RELATED"/>
    <property type="match status" value="1"/>
</dbReference>
<dbReference type="InterPro" id="IPR023298">
    <property type="entry name" value="ATPase_P-typ_TM_dom_sf"/>
</dbReference>
<evidence type="ECO:0000256" key="6">
    <source>
        <dbReference type="ARBA" id="ARBA00022741"/>
    </source>
</evidence>
<organism evidence="22 23">
    <name type="scientific">Protomyces lactucae-debilis</name>
    <dbReference type="NCBI Taxonomy" id="2754530"/>
    <lineage>
        <taxon>Eukaryota</taxon>
        <taxon>Fungi</taxon>
        <taxon>Dikarya</taxon>
        <taxon>Ascomycota</taxon>
        <taxon>Taphrinomycotina</taxon>
        <taxon>Taphrinomycetes</taxon>
        <taxon>Taphrinales</taxon>
        <taxon>Protomycetaceae</taxon>
        <taxon>Protomyces</taxon>
    </lineage>
</organism>
<comment type="caution">
    <text evidence="22">The sequence shown here is derived from an EMBL/GenBank/DDBJ whole genome shotgun (WGS) entry which is preliminary data.</text>
</comment>
<dbReference type="NCBIfam" id="TIGR01652">
    <property type="entry name" value="ATPase-Plipid"/>
    <property type="match status" value="2"/>
</dbReference>
<feature type="binding site" evidence="15">
    <location>
        <position position="986"/>
    </location>
    <ligand>
        <name>ATP</name>
        <dbReference type="ChEBI" id="CHEBI:30616"/>
    </ligand>
</feature>
<dbReference type="PRINTS" id="PR00119">
    <property type="entry name" value="CATATPASE"/>
</dbReference>
<feature type="transmembrane region" description="Helical" evidence="17">
    <location>
        <begin position="1122"/>
        <end position="1141"/>
    </location>
</feature>
<feature type="non-terminal residue" evidence="22">
    <location>
        <position position="1"/>
    </location>
</feature>
<evidence type="ECO:0000256" key="5">
    <source>
        <dbReference type="ARBA" id="ARBA00022723"/>
    </source>
</evidence>
<dbReference type="NCBIfam" id="TIGR01494">
    <property type="entry name" value="ATPase_P-type"/>
    <property type="match status" value="2"/>
</dbReference>
<dbReference type="STRING" id="56484.A0A1Y2FQ76"/>
<dbReference type="Pfam" id="PF16212">
    <property type="entry name" value="PhoLip_ATPase_C"/>
    <property type="match status" value="1"/>
</dbReference>
<dbReference type="InterPro" id="IPR032631">
    <property type="entry name" value="P-type_ATPase_N"/>
</dbReference>
<keyword evidence="5 16" id="KW-0479">Metal-binding</keyword>
<dbReference type="GO" id="GO:0005802">
    <property type="term" value="C:trans-Golgi network"/>
    <property type="evidence" value="ECO:0007669"/>
    <property type="project" value="TreeGrafter"/>
</dbReference>
<name>A0A1Y2FQ76_PROLT</name>
<feature type="binding site" evidence="15">
    <location>
        <position position="402"/>
    </location>
    <ligand>
        <name>ATP</name>
        <dbReference type="ChEBI" id="CHEBI:30616"/>
    </ligand>
</feature>
<dbReference type="InterPro" id="IPR023214">
    <property type="entry name" value="HAD_sf"/>
</dbReference>
<feature type="transmembrane region" description="Helical" evidence="17">
    <location>
        <begin position="1226"/>
        <end position="1246"/>
    </location>
</feature>
<dbReference type="Gene3D" id="2.70.150.10">
    <property type="entry name" value="Calcium-transporting ATPase, cytoplasmic transduction domain A"/>
    <property type="match status" value="2"/>
</dbReference>
<dbReference type="Gene3D" id="3.40.1110.10">
    <property type="entry name" value="Calcium-transporting ATPase, cytoplasmic domain N"/>
    <property type="match status" value="3"/>
</dbReference>
<evidence type="ECO:0000256" key="9">
    <source>
        <dbReference type="ARBA" id="ARBA00022967"/>
    </source>
</evidence>
<comment type="subcellular location">
    <subcellularLocation>
        <location evidence="2">Endomembrane system</location>
    </subcellularLocation>
    <subcellularLocation>
        <location evidence="1 17">Membrane</location>
        <topology evidence="1 17">Multi-pass membrane protein</topology>
    </subcellularLocation>
</comment>
<dbReference type="InterPro" id="IPR018303">
    <property type="entry name" value="ATPase_P-typ_P_site"/>
</dbReference>
<dbReference type="Pfam" id="PF16209">
    <property type="entry name" value="PhoLip_ATPase_N"/>
    <property type="match status" value="1"/>
</dbReference>
<dbReference type="InterPro" id="IPR032630">
    <property type="entry name" value="P_typ_ATPase_c"/>
</dbReference>
<evidence type="ECO:0000256" key="17">
    <source>
        <dbReference type="RuleBase" id="RU362033"/>
    </source>
</evidence>
<keyword evidence="8 16" id="KW-0460">Magnesium</keyword>
<dbReference type="Gene3D" id="3.40.50.1000">
    <property type="entry name" value="HAD superfamily/HAD-like"/>
    <property type="match status" value="2"/>
</dbReference>
<dbReference type="RefSeq" id="XP_040727310.1">
    <property type="nucleotide sequence ID" value="XM_040867200.1"/>
</dbReference>
<keyword evidence="23" id="KW-1185">Reference proteome</keyword>
<dbReference type="GO" id="GO:0005886">
    <property type="term" value="C:plasma membrane"/>
    <property type="evidence" value="ECO:0007669"/>
    <property type="project" value="TreeGrafter"/>
</dbReference>
<feature type="compositionally biased region" description="Basic and acidic residues" evidence="18">
    <location>
        <begin position="662"/>
        <end position="675"/>
    </location>
</feature>
<dbReference type="FunFam" id="3.40.50.1000:FF:000172">
    <property type="entry name" value="Phospholipid-transporting ATPase"/>
    <property type="match status" value="1"/>
</dbReference>
<feature type="binding site" evidence="15">
    <location>
        <position position="613"/>
    </location>
    <ligand>
        <name>ATP</name>
        <dbReference type="ChEBI" id="CHEBI:30616"/>
    </ligand>
</feature>
<feature type="transmembrane region" description="Helical" evidence="17">
    <location>
        <begin position="333"/>
        <end position="355"/>
    </location>
</feature>
<feature type="compositionally biased region" description="Low complexity" evidence="18">
    <location>
        <begin position="497"/>
        <end position="507"/>
    </location>
</feature>
<feature type="binding site" evidence="15">
    <location>
        <position position="788"/>
    </location>
    <ligand>
        <name>ATP</name>
        <dbReference type="ChEBI" id="CHEBI:30616"/>
    </ligand>
</feature>
<accession>A0A1Y2FQ76</accession>
<feature type="transmembrane region" description="Helical" evidence="17">
    <location>
        <begin position="66"/>
        <end position="83"/>
    </location>
</feature>
<evidence type="ECO:0000256" key="7">
    <source>
        <dbReference type="ARBA" id="ARBA00022840"/>
    </source>
</evidence>
<feature type="binding site" evidence="15">
    <location>
        <position position="868"/>
    </location>
    <ligand>
        <name>ATP</name>
        <dbReference type="ChEBI" id="CHEBI:30616"/>
    </ligand>
</feature>
<evidence type="ECO:0000256" key="16">
    <source>
        <dbReference type="PIRSR" id="PIRSR606539-3"/>
    </source>
</evidence>
<feature type="binding site" evidence="15">
    <location>
        <position position="956"/>
    </location>
    <ligand>
        <name>ATP</name>
        <dbReference type="ChEBI" id="CHEBI:30616"/>
    </ligand>
</feature>
<feature type="domain" description="P-type ATPase C-terminal" evidence="21">
    <location>
        <begin position="1009"/>
        <end position="1256"/>
    </location>
</feature>
<evidence type="ECO:0000313" key="23">
    <source>
        <dbReference type="Proteomes" id="UP000193685"/>
    </source>
</evidence>
<dbReference type="OMA" id="GWFLWNI"/>
<feature type="non-terminal residue" evidence="22">
    <location>
        <position position="1289"/>
    </location>
</feature>
<dbReference type="Proteomes" id="UP000193685">
    <property type="component" value="Unassembled WGS sequence"/>
</dbReference>
<feature type="binding site" evidence="16">
    <location>
        <position position="987"/>
    </location>
    <ligand>
        <name>Mg(2+)</name>
        <dbReference type="ChEBI" id="CHEBI:18420"/>
    </ligand>
</feature>